<sequence length="146" mass="16655">MPALALPSLNCELSWSRPGQRLRVHLHNPGPQAIWLLNWGTPFEPGWWARWLQIEHEGRPLPYQGAQLKRGEPEATDYFLLGAGARRQVVVHLAPAWDLTAPGRYRLVPAWQWLDAFAQGAARPPRAREQHRALPQAVNSLDWVRP</sequence>
<dbReference type="Gene3D" id="2.60.40.2970">
    <property type="match status" value="1"/>
</dbReference>
<dbReference type="Proteomes" id="UP000613266">
    <property type="component" value="Unassembled WGS sequence"/>
</dbReference>
<dbReference type="RefSeq" id="WP_198108961.1">
    <property type="nucleotide sequence ID" value="NZ_JAEDAK010000001.1"/>
</dbReference>
<gene>
    <name evidence="1" type="ORF">I7X39_00320</name>
</gene>
<keyword evidence="2" id="KW-1185">Reference proteome</keyword>
<dbReference type="AlphaFoldDB" id="A0A931IYZ8"/>
<dbReference type="EMBL" id="JAEDAK010000001">
    <property type="protein sequence ID" value="MBH9575336.1"/>
    <property type="molecule type" value="Genomic_DNA"/>
</dbReference>
<accession>A0A931IYZ8</accession>
<organism evidence="1 2">
    <name type="scientific">Inhella proteolytica</name>
    <dbReference type="NCBI Taxonomy" id="2795029"/>
    <lineage>
        <taxon>Bacteria</taxon>
        <taxon>Pseudomonadati</taxon>
        <taxon>Pseudomonadota</taxon>
        <taxon>Betaproteobacteria</taxon>
        <taxon>Burkholderiales</taxon>
        <taxon>Sphaerotilaceae</taxon>
        <taxon>Inhella</taxon>
    </lineage>
</organism>
<proteinExistence type="predicted"/>
<name>A0A931IYZ8_9BURK</name>
<protein>
    <submittedName>
        <fullName evidence="1">Uncharacterized protein</fullName>
    </submittedName>
</protein>
<evidence type="ECO:0000313" key="2">
    <source>
        <dbReference type="Proteomes" id="UP000613266"/>
    </source>
</evidence>
<comment type="caution">
    <text evidence="1">The sequence shown here is derived from an EMBL/GenBank/DDBJ whole genome shotgun (WGS) entry which is preliminary data.</text>
</comment>
<reference evidence="1" key="1">
    <citation type="submission" date="2020-12" db="EMBL/GenBank/DDBJ databases">
        <title>The genome sequence of Inhella sp. 1Y17.</title>
        <authorList>
            <person name="Liu Y."/>
        </authorList>
    </citation>
    <scope>NUCLEOTIDE SEQUENCE</scope>
    <source>
        <strain evidence="1">1Y17</strain>
    </source>
</reference>
<evidence type="ECO:0000313" key="1">
    <source>
        <dbReference type="EMBL" id="MBH9575336.1"/>
    </source>
</evidence>